<dbReference type="EMBL" id="PDDX01000001">
    <property type="protein sequence ID" value="PHI29732.1"/>
    <property type="molecule type" value="Genomic_DNA"/>
</dbReference>
<keyword evidence="1" id="KW-0472">Membrane</keyword>
<evidence type="ECO:0000313" key="2">
    <source>
        <dbReference type="EMBL" id="PHI29732.1"/>
    </source>
</evidence>
<comment type="caution">
    <text evidence="2">The sequence shown here is derived from an EMBL/GenBank/DDBJ whole genome shotgun (WGS) entry which is preliminary data.</text>
</comment>
<keyword evidence="1" id="KW-0812">Transmembrane</keyword>
<proteinExistence type="predicted"/>
<dbReference type="Proteomes" id="UP000224974">
    <property type="component" value="Unassembled WGS sequence"/>
</dbReference>
<name>A0A2C6DN28_9GAMM</name>
<reference evidence="3" key="1">
    <citation type="submission" date="2017-09" db="EMBL/GenBank/DDBJ databases">
        <title>FDA dAtabase for Regulatory Grade micrObial Sequences (FDA-ARGOS): Supporting development and validation of Infectious Disease Dx tests.</title>
        <authorList>
            <person name="Minogue T."/>
            <person name="Wolcott M."/>
            <person name="Wasieloski L."/>
            <person name="Aguilar W."/>
            <person name="Moore D."/>
            <person name="Tallon L."/>
            <person name="Sadzewicz L."/>
            <person name="Ott S."/>
            <person name="Zhao X."/>
            <person name="Nagaraj S."/>
            <person name="Vavikolanu K."/>
            <person name="Aluvathingal J."/>
            <person name="Nadendla S."/>
            <person name="Sichtig H."/>
        </authorList>
    </citation>
    <scope>NUCLEOTIDE SEQUENCE [LARGE SCALE GENOMIC DNA]</scope>
    <source>
        <strain evidence="3">FDAARGOS_387</strain>
    </source>
</reference>
<protein>
    <submittedName>
        <fullName evidence="2">Uncharacterized protein</fullName>
    </submittedName>
</protein>
<dbReference type="AlphaFoldDB" id="A0A2C6DN28"/>
<organism evidence="2 3">
    <name type="scientific">Budvicia aquatica</name>
    <dbReference type="NCBI Taxonomy" id="82979"/>
    <lineage>
        <taxon>Bacteria</taxon>
        <taxon>Pseudomonadati</taxon>
        <taxon>Pseudomonadota</taxon>
        <taxon>Gammaproteobacteria</taxon>
        <taxon>Enterobacterales</taxon>
        <taxon>Budviciaceae</taxon>
        <taxon>Budvicia</taxon>
    </lineage>
</organism>
<keyword evidence="3" id="KW-1185">Reference proteome</keyword>
<dbReference type="RefSeq" id="WP_029096103.1">
    <property type="nucleotide sequence ID" value="NZ_PDDX01000001.1"/>
</dbReference>
<accession>A0A2C6DN28</accession>
<sequence>MMRMIVLDILMGGVVVLAIVIMVPMPWLLAPSRYYAISENKVIGCDVTAQKMLSEPSDSLSSLTVLWLTPQQLGGLCNHHGSHQAEAVFPR</sequence>
<feature type="transmembrane region" description="Helical" evidence="1">
    <location>
        <begin position="7"/>
        <end position="29"/>
    </location>
</feature>
<evidence type="ECO:0000313" key="3">
    <source>
        <dbReference type="Proteomes" id="UP000224974"/>
    </source>
</evidence>
<keyword evidence="1" id="KW-1133">Transmembrane helix</keyword>
<gene>
    <name evidence="2" type="ORF">CRN84_10480</name>
</gene>
<evidence type="ECO:0000256" key="1">
    <source>
        <dbReference type="SAM" id="Phobius"/>
    </source>
</evidence>